<proteinExistence type="predicted"/>
<reference evidence="2 3" key="1">
    <citation type="journal article" date="2019" name="Commun. Biol.">
        <title>The bagworm genome reveals a unique fibroin gene that provides high tensile strength.</title>
        <authorList>
            <person name="Kono N."/>
            <person name="Nakamura H."/>
            <person name="Ohtoshi R."/>
            <person name="Tomita M."/>
            <person name="Numata K."/>
            <person name="Arakawa K."/>
        </authorList>
    </citation>
    <scope>NUCLEOTIDE SEQUENCE [LARGE SCALE GENOMIC DNA]</scope>
</reference>
<feature type="region of interest" description="Disordered" evidence="1">
    <location>
        <begin position="67"/>
        <end position="88"/>
    </location>
</feature>
<comment type="caution">
    <text evidence="2">The sequence shown here is derived from an EMBL/GenBank/DDBJ whole genome shotgun (WGS) entry which is preliminary data.</text>
</comment>
<organism evidence="2 3">
    <name type="scientific">Eumeta variegata</name>
    <name type="common">Bagworm moth</name>
    <name type="synonym">Eumeta japonica</name>
    <dbReference type="NCBI Taxonomy" id="151549"/>
    <lineage>
        <taxon>Eukaryota</taxon>
        <taxon>Metazoa</taxon>
        <taxon>Ecdysozoa</taxon>
        <taxon>Arthropoda</taxon>
        <taxon>Hexapoda</taxon>
        <taxon>Insecta</taxon>
        <taxon>Pterygota</taxon>
        <taxon>Neoptera</taxon>
        <taxon>Endopterygota</taxon>
        <taxon>Lepidoptera</taxon>
        <taxon>Glossata</taxon>
        <taxon>Ditrysia</taxon>
        <taxon>Tineoidea</taxon>
        <taxon>Psychidae</taxon>
        <taxon>Oiketicinae</taxon>
        <taxon>Eumeta</taxon>
    </lineage>
</organism>
<dbReference type="Proteomes" id="UP000299102">
    <property type="component" value="Unassembled WGS sequence"/>
</dbReference>
<dbReference type="EMBL" id="BGZK01002012">
    <property type="protein sequence ID" value="GBP89597.1"/>
    <property type="molecule type" value="Genomic_DNA"/>
</dbReference>
<protein>
    <submittedName>
        <fullName evidence="2">Uncharacterized protein</fullName>
    </submittedName>
</protein>
<name>A0A4C1ZSF9_EUMVA</name>
<accession>A0A4C1ZSF9</accession>
<evidence type="ECO:0000256" key="1">
    <source>
        <dbReference type="SAM" id="MobiDB-lite"/>
    </source>
</evidence>
<dbReference type="AlphaFoldDB" id="A0A4C1ZSF9"/>
<keyword evidence="3" id="KW-1185">Reference proteome</keyword>
<evidence type="ECO:0000313" key="3">
    <source>
        <dbReference type="Proteomes" id="UP000299102"/>
    </source>
</evidence>
<gene>
    <name evidence="2" type="ORF">EVAR_66863_1</name>
</gene>
<evidence type="ECO:0000313" key="2">
    <source>
        <dbReference type="EMBL" id="GBP89597.1"/>
    </source>
</evidence>
<sequence length="103" mass="11502">MRARQQLRETKQLLPCHWRGGVVIERERDREQKGREEKGGVLFITASRQSKASLVCILILEPDVQVRRTPTGTSARRPPKSSASGRDINLLSATCASSDCRAE</sequence>